<dbReference type="Pfam" id="PF13160">
    <property type="entry name" value="DUF3995"/>
    <property type="match status" value="1"/>
</dbReference>
<reference evidence="2" key="1">
    <citation type="journal article" date="2014" name="Int. J. Syst. Evol. Microbiol.">
        <title>Complete genome sequence of Corynebacterium casei LMG S-19264T (=DSM 44701T), isolated from a smear-ripened cheese.</title>
        <authorList>
            <consortium name="US DOE Joint Genome Institute (JGI-PGF)"/>
            <person name="Walter F."/>
            <person name="Albersmeier A."/>
            <person name="Kalinowski J."/>
            <person name="Ruckert C."/>
        </authorList>
    </citation>
    <scope>NUCLEOTIDE SEQUENCE</scope>
    <source>
        <strain evidence="2">JCM 4633</strain>
    </source>
</reference>
<dbReference type="PROSITE" id="PS51257">
    <property type="entry name" value="PROKAR_LIPOPROTEIN"/>
    <property type="match status" value="1"/>
</dbReference>
<dbReference type="EMBL" id="BMVB01000003">
    <property type="protein sequence ID" value="GHC39893.1"/>
    <property type="molecule type" value="Genomic_DNA"/>
</dbReference>
<evidence type="ECO:0000313" key="3">
    <source>
        <dbReference type="Proteomes" id="UP000646244"/>
    </source>
</evidence>
<dbReference type="AlphaFoldDB" id="A0A918TDN5"/>
<feature type="transmembrane region" description="Helical" evidence="1">
    <location>
        <begin position="62"/>
        <end position="82"/>
    </location>
</feature>
<protein>
    <recommendedName>
        <fullName evidence="4">DUF3995 domain-containing protein</fullName>
    </recommendedName>
</protein>
<sequence>MTARRSRRGPAAAAAHIAFGCAFAYGAMKLGWALGGQFLMRETPLPADARDDLLNGTPGTVAGSWASVALALVGMAAALHLSGRFGPHGRFRRVALLAGSWAGCAFMTARAVGLLGYGFAGDLRLLTGRASVPPAHEDLARFQAHWDLLLWSPYWLLFGTCWGVAAWHYRKSGVYRAGPTDLRQRDVSASRG</sequence>
<dbReference type="InterPro" id="IPR025058">
    <property type="entry name" value="DUF3995"/>
</dbReference>
<keyword evidence="1" id="KW-0472">Membrane</keyword>
<evidence type="ECO:0000313" key="2">
    <source>
        <dbReference type="EMBL" id="GHC39893.1"/>
    </source>
</evidence>
<comment type="caution">
    <text evidence="2">The sequence shown here is derived from an EMBL/GenBank/DDBJ whole genome shotgun (WGS) entry which is preliminary data.</text>
</comment>
<accession>A0A918TDN5</accession>
<keyword evidence="1" id="KW-0812">Transmembrane</keyword>
<evidence type="ECO:0008006" key="4">
    <source>
        <dbReference type="Google" id="ProtNLM"/>
    </source>
</evidence>
<dbReference type="Proteomes" id="UP000646244">
    <property type="component" value="Unassembled WGS sequence"/>
</dbReference>
<keyword evidence="1" id="KW-1133">Transmembrane helix</keyword>
<feature type="transmembrane region" description="Helical" evidence="1">
    <location>
        <begin position="94"/>
        <end position="119"/>
    </location>
</feature>
<proteinExistence type="predicted"/>
<evidence type="ECO:0000256" key="1">
    <source>
        <dbReference type="SAM" id="Phobius"/>
    </source>
</evidence>
<dbReference type="RefSeq" id="WP_190108599.1">
    <property type="nucleotide sequence ID" value="NZ_BMVB01000003.1"/>
</dbReference>
<reference evidence="2" key="2">
    <citation type="submission" date="2020-09" db="EMBL/GenBank/DDBJ databases">
        <authorList>
            <person name="Sun Q."/>
            <person name="Ohkuma M."/>
        </authorList>
    </citation>
    <scope>NUCLEOTIDE SEQUENCE</scope>
    <source>
        <strain evidence="2">JCM 4633</strain>
    </source>
</reference>
<organism evidence="2 3">
    <name type="scientific">Streptomyces cinnamoneus</name>
    <name type="common">Streptoverticillium cinnamoneum</name>
    <dbReference type="NCBI Taxonomy" id="53446"/>
    <lineage>
        <taxon>Bacteria</taxon>
        <taxon>Bacillati</taxon>
        <taxon>Actinomycetota</taxon>
        <taxon>Actinomycetes</taxon>
        <taxon>Kitasatosporales</taxon>
        <taxon>Streptomycetaceae</taxon>
        <taxon>Streptomyces</taxon>
        <taxon>Streptomyces cinnamoneus group</taxon>
    </lineage>
</organism>
<feature type="transmembrane region" description="Helical" evidence="1">
    <location>
        <begin position="148"/>
        <end position="169"/>
    </location>
</feature>
<name>A0A918TDN5_STRCJ</name>
<gene>
    <name evidence="2" type="ORF">GCM10010507_12340</name>
</gene>